<feature type="domain" description="Attractin/MKLN-like beta-propeller" evidence="5">
    <location>
        <begin position="114"/>
        <end position="378"/>
    </location>
</feature>
<dbReference type="OrthoDB" id="432528at2759"/>
<dbReference type="SUPFAM" id="SSF117281">
    <property type="entry name" value="Kelch motif"/>
    <property type="match status" value="1"/>
</dbReference>
<evidence type="ECO:0000256" key="3">
    <source>
        <dbReference type="SAM" id="Phobius"/>
    </source>
</evidence>
<comment type="caution">
    <text evidence="6">The sequence shown here is derived from an EMBL/GenBank/DDBJ whole genome shotgun (WGS) entry which is preliminary data.</text>
</comment>
<dbReference type="InterPro" id="IPR056737">
    <property type="entry name" value="Beta-prop_ATRN-MKLN-like"/>
</dbReference>
<reference evidence="6 7" key="1">
    <citation type="submission" date="2018-08" db="EMBL/GenBank/DDBJ databases">
        <title>Genome and evolution of the arbuscular mycorrhizal fungus Diversispora epigaea (formerly Glomus versiforme) and its bacterial endosymbionts.</title>
        <authorList>
            <person name="Sun X."/>
            <person name="Fei Z."/>
            <person name="Harrison M."/>
        </authorList>
    </citation>
    <scope>NUCLEOTIDE SEQUENCE [LARGE SCALE GENOMIC DNA]</scope>
    <source>
        <strain evidence="6 7">IT104</strain>
    </source>
</reference>
<keyword evidence="7" id="KW-1185">Reference proteome</keyword>
<evidence type="ECO:0000313" key="6">
    <source>
        <dbReference type="EMBL" id="RHZ46873.1"/>
    </source>
</evidence>
<dbReference type="PANTHER" id="PTHR46093:SF18">
    <property type="entry name" value="FIBRONECTIN TYPE-III DOMAIN-CONTAINING PROTEIN"/>
    <property type="match status" value="1"/>
</dbReference>
<keyword evidence="3" id="KW-0812">Transmembrane</keyword>
<evidence type="ECO:0000256" key="4">
    <source>
        <dbReference type="SAM" id="SignalP"/>
    </source>
</evidence>
<dbReference type="Gene3D" id="2.120.10.80">
    <property type="entry name" value="Kelch-type beta propeller"/>
    <property type="match status" value="2"/>
</dbReference>
<sequence>MVSFSHIIFCITLLINPISCYIPETRMAHNSVIVHGRLLIFGGWRYSNSTNSTNSTNLTNSTKIYSTSEMFSLDLSTAFQGIETQWDLVLEGNLPVYEYLSTALVSTIDQDIIYLIGGFMTGTGITTEEYDYSNLVYTYDYSSTEWSPVKVNNVHPRQEITGVIDDKGIIYFFGGNNETNYNYMEPEGRLFNDMQIFDVSSTVWSKLNINDNLPLPCSAYTANLLTNGIIVYLGGYETSDSGNFTSFSNLTLSSMNTIKLFDTKKSEWSQMNVTGGDTIKPRIYHSSVLSPDGNIILFGGVGAYNKTVHPKLALLDIKKNIYEWTIPSSYYNSPPLLFGHSANIYENYMIITFGFDKDNLVMNSQIYFFHIYAHTWSDGFFPKYSPYIPDEPENTEFSNDLSPITLDVGLGIGGFIILVFVSMGIIFLKDRKKKRATHPI</sequence>
<dbReference type="AlphaFoldDB" id="A0A397GD43"/>
<dbReference type="Pfam" id="PF24981">
    <property type="entry name" value="Beta-prop_ATRN-LZTR1"/>
    <property type="match status" value="1"/>
</dbReference>
<dbReference type="EMBL" id="PQFF01000504">
    <property type="protein sequence ID" value="RHZ46873.1"/>
    <property type="molecule type" value="Genomic_DNA"/>
</dbReference>
<protein>
    <recommendedName>
        <fullName evidence="5">Attractin/MKLN-like beta-propeller domain-containing protein</fullName>
    </recommendedName>
</protein>
<keyword evidence="3" id="KW-1133">Transmembrane helix</keyword>
<dbReference type="Proteomes" id="UP000266861">
    <property type="component" value="Unassembled WGS sequence"/>
</dbReference>
<evidence type="ECO:0000259" key="5">
    <source>
        <dbReference type="Pfam" id="PF24981"/>
    </source>
</evidence>
<keyword evidence="3" id="KW-0472">Membrane</keyword>
<evidence type="ECO:0000256" key="2">
    <source>
        <dbReference type="ARBA" id="ARBA00022737"/>
    </source>
</evidence>
<proteinExistence type="predicted"/>
<keyword evidence="4" id="KW-0732">Signal</keyword>
<organism evidence="6 7">
    <name type="scientific">Diversispora epigaea</name>
    <dbReference type="NCBI Taxonomy" id="1348612"/>
    <lineage>
        <taxon>Eukaryota</taxon>
        <taxon>Fungi</taxon>
        <taxon>Fungi incertae sedis</taxon>
        <taxon>Mucoromycota</taxon>
        <taxon>Glomeromycotina</taxon>
        <taxon>Glomeromycetes</taxon>
        <taxon>Diversisporales</taxon>
        <taxon>Diversisporaceae</taxon>
        <taxon>Diversispora</taxon>
    </lineage>
</organism>
<name>A0A397GD43_9GLOM</name>
<keyword evidence="1" id="KW-0880">Kelch repeat</keyword>
<gene>
    <name evidence="6" type="ORF">Glove_606g73</name>
</gene>
<dbReference type="InterPro" id="IPR015915">
    <property type="entry name" value="Kelch-typ_b-propeller"/>
</dbReference>
<evidence type="ECO:0000256" key="1">
    <source>
        <dbReference type="ARBA" id="ARBA00022441"/>
    </source>
</evidence>
<evidence type="ECO:0000313" key="7">
    <source>
        <dbReference type="Proteomes" id="UP000266861"/>
    </source>
</evidence>
<feature type="chain" id="PRO_5017246033" description="Attractin/MKLN-like beta-propeller domain-containing protein" evidence="4">
    <location>
        <begin position="21"/>
        <end position="440"/>
    </location>
</feature>
<feature type="signal peptide" evidence="4">
    <location>
        <begin position="1"/>
        <end position="20"/>
    </location>
</feature>
<feature type="transmembrane region" description="Helical" evidence="3">
    <location>
        <begin position="408"/>
        <end position="428"/>
    </location>
</feature>
<accession>A0A397GD43</accession>
<keyword evidence="2" id="KW-0677">Repeat</keyword>
<dbReference type="PANTHER" id="PTHR46093">
    <property type="entry name" value="ACYL-COA-BINDING DOMAIN-CONTAINING PROTEIN 5"/>
    <property type="match status" value="1"/>
</dbReference>